<comment type="similarity">
    <text evidence="2">Belongs to the SPCS2 family.</text>
</comment>
<dbReference type="GO" id="GO:0006465">
    <property type="term" value="P:signal peptide processing"/>
    <property type="evidence" value="ECO:0007669"/>
    <property type="project" value="InterPro"/>
</dbReference>
<keyword evidence="7 10" id="KW-0472">Membrane</keyword>
<protein>
    <recommendedName>
        <fullName evidence="3">Signal peptidase complex subunit 2</fullName>
    </recommendedName>
</protein>
<dbReference type="PANTHER" id="PTHR13085">
    <property type="entry name" value="MICROSOMAL SIGNAL PEPTIDASE 25 KDA SUBUNIT"/>
    <property type="match status" value="1"/>
</dbReference>
<keyword evidence="4 10" id="KW-0812">Transmembrane</keyword>
<evidence type="ECO:0000313" key="12">
    <source>
        <dbReference type="Proteomes" id="UP001321760"/>
    </source>
</evidence>
<evidence type="ECO:0000256" key="5">
    <source>
        <dbReference type="ARBA" id="ARBA00022824"/>
    </source>
</evidence>
<feature type="region of interest" description="Disordered" evidence="9">
    <location>
        <begin position="204"/>
        <end position="231"/>
    </location>
</feature>
<proteinExistence type="inferred from homology"/>
<evidence type="ECO:0000256" key="4">
    <source>
        <dbReference type="ARBA" id="ARBA00022692"/>
    </source>
</evidence>
<feature type="transmembrane region" description="Helical" evidence="10">
    <location>
        <begin position="73"/>
        <end position="92"/>
    </location>
</feature>
<organism evidence="11 12">
    <name type="scientific">Podospora aff. communis PSN243</name>
    <dbReference type="NCBI Taxonomy" id="3040156"/>
    <lineage>
        <taxon>Eukaryota</taxon>
        <taxon>Fungi</taxon>
        <taxon>Dikarya</taxon>
        <taxon>Ascomycota</taxon>
        <taxon>Pezizomycotina</taxon>
        <taxon>Sordariomycetes</taxon>
        <taxon>Sordariomycetidae</taxon>
        <taxon>Sordariales</taxon>
        <taxon>Podosporaceae</taxon>
        <taxon>Podospora</taxon>
    </lineage>
</organism>
<evidence type="ECO:0000256" key="3">
    <source>
        <dbReference type="ARBA" id="ARBA00017057"/>
    </source>
</evidence>
<feature type="transmembrane region" description="Helical" evidence="10">
    <location>
        <begin position="41"/>
        <end position="61"/>
    </location>
</feature>
<evidence type="ECO:0000256" key="6">
    <source>
        <dbReference type="ARBA" id="ARBA00022989"/>
    </source>
</evidence>
<evidence type="ECO:0000313" key="11">
    <source>
        <dbReference type="EMBL" id="KAK4451497.1"/>
    </source>
</evidence>
<dbReference type="PANTHER" id="PTHR13085:SF0">
    <property type="entry name" value="SIGNAL PEPTIDASE COMPLEX SUBUNIT 2"/>
    <property type="match status" value="1"/>
</dbReference>
<accession>A0AAV9GU13</accession>
<evidence type="ECO:0000256" key="10">
    <source>
        <dbReference type="SAM" id="Phobius"/>
    </source>
</evidence>
<dbReference type="GO" id="GO:0005787">
    <property type="term" value="C:signal peptidase complex"/>
    <property type="evidence" value="ECO:0007669"/>
    <property type="project" value="InterPro"/>
</dbReference>
<comment type="function">
    <text evidence="8">Component of the signal peptidase complex (SPC) which catalyzes the cleavage of N-terminal signal sequences from nascent proteins as they are translocated into the lumen of the endoplasmic reticulum. Enhances the enzymatic activity of SPC and facilitates the interactions between different components of the translocation site.</text>
</comment>
<reference evidence="11" key="2">
    <citation type="submission" date="2023-05" db="EMBL/GenBank/DDBJ databases">
        <authorList>
            <consortium name="Lawrence Berkeley National Laboratory"/>
            <person name="Steindorff A."/>
            <person name="Hensen N."/>
            <person name="Bonometti L."/>
            <person name="Westerberg I."/>
            <person name="Brannstrom I.O."/>
            <person name="Guillou S."/>
            <person name="Cros-Aarteil S."/>
            <person name="Calhoun S."/>
            <person name="Haridas S."/>
            <person name="Kuo A."/>
            <person name="Mondo S."/>
            <person name="Pangilinan J."/>
            <person name="Riley R."/>
            <person name="Labutti K."/>
            <person name="Andreopoulos B."/>
            <person name="Lipzen A."/>
            <person name="Chen C."/>
            <person name="Yanf M."/>
            <person name="Daum C."/>
            <person name="Ng V."/>
            <person name="Clum A."/>
            <person name="Ohm R."/>
            <person name="Martin F."/>
            <person name="Silar P."/>
            <person name="Natvig D."/>
            <person name="Lalanne C."/>
            <person name="Gautier V."/>
            <person name="Ament-Velasquez S.L."/>
            <person name="Kruys A."/>
            <person name="Hutchinson M.I."/>
            <person name="Powell A.J."/>
            <person name="Barry K."/>
            <person name="Miller A.N."/>
            <person name="Grigoriev I.V."/>
            <person name="Debuchy R."/>
            <person name="Gladieux P."/>
            <person name="Thoren M.H."/>
            <person name="Johannesson H."/>
        </authorList>
    </citation>
    <scope>NUCLEOTIDE SEQUENCE</scope>
    <source>
        <strain evidence="11">PSN243</strain>
    </source>
</reference>
<keyword evidence="6 10" id="KW-1133">Transmembrane helix</keyword>
<evidence type="ECO:0000256" key="2">
    <source>
        <dbReference type="ARBA" id="ARBA00007324"/>
    </source>
</evidence>
<gene>
    <name evidence="11" type="ORF">QBC34DRAFT_401193</name>
</gene>
<evidence type="ECO:0000256" key="7">
    <source>
        <dbReference type="ARBA" id="ARBA00023136"/>
    </source>
</evidence>
<evidence type="ECO:0000256" key="1">
    <source>
        <dbReference type="ARBA" id="ARBA00004477"/>
    </source>
</evidence>
<dbReference type="InterPro" id="IPR009582">
    <property type="entry name" value="Spc2/SPCS2"/>
</dbReference>
<reference evidence="11" key="1">
    <citation type="journal article" date="2023" name="Mol. Phylogenet. Evol.">
        <title>Genome-scale phylogeny and comparative genomics of the fungal order Sordariales.</title>
        <authorList>
            <person name="Hensen N."/>
            <person name="Bonometti L."/>
            <person name="Westerberg I."/>
            <person name="Brannstrom I.O."/>
            <person name="Guillou S."/>
            <person name="Cros-Aarteil S."/>
            <person name="Calhoun S."/>
            <person name="Haridas S."/>
            <person name="Kuo A."/>
            <person name="Mondo S."/>
            <person name="Pangilinan J."/>
            <person name="Riley R."/>
            <person name="LaButti K."/>
            <person name="Andreopoulos B."/>
            <person name="Lipzen A."/>
            <person name="Chen C."/>
            <person name="Yan M."/>
            <person name="Daum C."/>
            <person name="Ng V."/>
            <person name="Clum A."/>
            <person name="Steindorff A."/>
            <person name="Ohm R.A."/>
            <person name="Martin F."/>
            <person name="Silar P."/>
            <person name="Natvig D.O."/>
            <person name="Lalanne C."/>
            <person name="Gautier V."/>
            <person name="Ament-Velasquez S.L."/>
            <person name="Kruys A."/>
            <person name="Hutchinson M.I."/>
            <person name="Powell A.J."/>
            <person name="Barry K."/>
            <person name="Miller A.N."/>
            <person name="Grigoriev I.V."/>
            <person name="Debuchy R."/>
            <person name="Gladieux P."/>
            <person name="Hiltunen Thoren M."/>
            <person name="Johannesson H."/>
        </authorList>
    </citation>
    <scope>NUCLEOTIDE SEQUENCE</scope>
    <source>
        <strain evidence="11">PSN243</strain>
    </source>
</reference>
<name>A0AAV9GU13_9PEZI</name>
<keyword evidence="5" id="KW-0256">Endoplasmic reticulum</keyword>
<dbReference type="Pfam" id="PF06703">
    <property type="entry name" value="SPC25"/>
    <property type="match status" value="1"/>
</dbReference>
<dbReference type="EMBL" id="MU865928">
    <property type="protein sequence ID" value="KAK4451497.1"/>
    <property type="molecule type" value="Genomic_DNA"/>
</dbReference>
<sequence length="231" mass="24848">MASQEKISVYNLADLKNTSDDAIPNYLNSLKFRQSHRLTDVRLALGYGALAIAAACLGWDYKFGFDATKYYTAAAVALYSLLNGALTLWIFYVERGTIYEGTAPSSAGGDTIRISTHTKKNVPEYNVTVEVTGKDGKKKGKIEVTKPFTEWFDAAGHFVVAPFQSVLATAIPAVGKADPKRVAGPKEAAATTYTPEMLEALETLKATGTLGAETSGAEPKSGKKGERRRKA</sequence>
<evidence type="ECO:0000256" key="9">
    <source>
        <dbReference type="SAM" id="MobiDB-lite"/>
    </source>
</evidence>
<dbReference type="GO" id="GO:0045047">
    <property type="term" value="P:protein targeting to ER"/>
    <property type="evidence" value="ECO:0007669"/>
    <property type="project" value="TreeGrafter"/>
</dbReference>
<comment type="subcellular location">
    <subcellularLocation>
        <location evidence="1">Endoplasmic reticulum membrane</location>
        <topology evidence="1">Multi-pass membrane protein</topology>
    </subcellularLocation>
</comment>
<dbReference type="AlphaFoldDB" id="A0AAV9GU13"/>
<comment type="caution">
    <text evidence="11">The sequence shown here is derived from an EMBL/GenBank/DDBJ whole genome shotgun (WGS) entry which is preliminary data.</text>
</comment>
<evidence type="ECO:0000256" key="8">
    <source>
        <dbReference type="ARBA" id="ARBA00045608"/>
    </source>
</evidence>
<keyword evidence="12" id="KW-1185">Reference proteome</keyword>
<dbReference type="Proteomes" id="UP001321760">
    <property type="component" value="Unassembled WGS sequence"/>
</dbReference>